<protein>
    <recommendedName>
        <fullName evidence="1">BTB domain-containing protein</fullName>
    </recommendedName>
</protein>
<dbReference type="EMBL" id="JAVHJL010000013">
    <property type="protein sequence ID" value="KAK6495152.1"/>
    <property type="molecule type" value="Genomic_DNA"/>
</dbReference>
<dbReference type="Gene3D" id="3.30.710.10">
    <property type="entry name" value="Potassium Channel Kv1.1, Chain A"/>
    <property type="match status" value="1"/>
</dbReference>
<proteinExistence type="predicted"/>
<dbReference type="SUPFAM" id="SSF54695">
    <property type="entry name" value="POZ domain"/>
    <property type="match status" value="1"/>
</dbReference>
<evidence type="ECO:0000313" key="2">
    <source>
        <dbReference type="EMBL" id="KAK6495152.1"/>
    </source>
</evidence>
<evidence type="ECO:0000259" key="1">
    <source>
        <dbReference type="PROSITE" id="PS50097"/>
    </source>
</evidence>
<dbReference type="AlphaFoldDB" id="A0AAV9VQQ4"/>
<feature type="domain" description="BTB" evidence="1">
    <location>
        <begin position="8"/>
        <end position="79"/>
    </location>
</feature>
<gene>
    <name evidence="2" type="ORF">TWF481_003180</name>
</gene>
<dbReference type="InterPro" id="IPR000210">
    <property type="entry name" value="BTB/POZ_dom"/>
</dbReference>
<dbReference type="Proteomes" id="UP001370758">
    <property type="component" value="Unassembled WGS sequence"/>
</dbReference>
<evidence type="ECO:0000313" key="3">
    <source>
        <dbReference type="Proteomes" id="UP001370758"/>
    </source>
</evidence>
<dbReference type="PROSITE" id="PS50097">
    <property type="entry name" value="BTB"/>
    <property type="match status" value="1"/>
</dbReference>
<dbReference type="Pfam" id="PF00651">
    <property type="entry name" value="BTB"/>
    <property type="match status" value="1"/>
</dbReference>
<dbReference type="InterPro" id="IPR011333">
    <property type="entry name" value="SKP1/BTB/POZ_sf"/>
</dbReference>
<dbReference type="CDD" id="cd18186">
    <property type="entry name" value="BTB_POZ_ZBTB_KLHL-like"/>
    <property type="match status" value="1"/>
</dbReference>
<organism evidence="2 3">
    <name type="scientific">Arthrobotrys musiformis</name>
    <dbReference type="NCBI Taxonomy" id="47236"/>
    <lineage>
        <taxon>Eukaryota</taxon>
        <taxon>Fungi</taxon>
        <taxon>Dikarya</taxon>
        <taxon>Ascomycota</taxon>
        <taxon>Pezizomycotina</taxon>
        <taxon>Orbiliomycetes</taxon>
        <taxon>Orbiliales</taxon>
        <taxon>Orbiliaceae</taxon>
        <taxon>Arthrobotrys</taxon>
    </lineage>
</organism>
<accession>A0AAV9VQQ4</accession>
<name>A0AAV9VQQ4_9PEZI</name>
<keyword evidence="3" id="KW-1185">Reference proteome</keyword>
<dbReference type="PANTHER" id="PTHR47843">
    <property type="entry name" value="BTB DOMAIN-CONTAINING PROTEIN-RELATED"/>
    <property type="match status" value="1"/>
</dbReference>
<sequence>MLDTGSFSDITVLVGHEREAFKLHRAVICSTSKFFEAACSPDYSFKETLTNQIDLPEMDPKAFRWVIRWQYEQGYNIDGPWDFGHSDLLSFRAADFLQIETLRVLILRMLAEASGDLVCSSADKDCLVPRPGKDKLDALLSNFASICECGRQGDLELLVKIAKVILPHRKVSAVEILEGLKSGAYNEIFVAAVVGAQSISPCSQCEVNQGPDIQVPPPLTRWAYLST</sequence>
<dbReference type="PANTHER" id="PTHR47843:SF5">
    <property type="entry name" value="BTB_POZ DOMAIN PROTEIN"/>
    <property type="match status" value="1"/>
</dbReference>
<reference evidence="2 3" key="1">
    <citation type="submission" date="2023-08" db="EMBL/GenBank/DDBJ databases">
        <authorList>
            <person name="Palmer J.M."/>
        </authorList>
    </citation>
    <scope>NUCLEOTIDE SEQUENCE [LARGE SCALE GENOMIC DNA]</scope>
    <source>
        <strain evidence="2 3">TWF481</strain>
    </source>
</reference>
<comment type="caution">
    <text evidence="2">The sequence shown here is derived from an EMBL/GenBank/DDBJ whole genome shotgun (WGS) entry which is preliminary data.</text>
</comment>